<dbReference type="Proteomes" id="UP000236333">
    <property type="component" value="Unassembled WGS sequence"/>
</dbReference>
<protein>
    <submittedName>
        <fullName evidence="2">Uncharacterized protein</fullName>
    </submittedName>
</protein>
<keyword evidence="3" id="KW-1185">Reference proteome</keyword>
<keyword evidence="1" id="KW-0472">Membrane</keyword>
<dbReference type="OrthoDB" id="538036at2759"/>
<proteinExistence type="predicted"/>
<keyword evidence="1" id="KW-1133">Transmembrane helix</keyword>
<evidence type="ECO:0000256" key="1">
    <source>
        <dbReference type="SAM" id="Phobius"/>
    </source>
</evidence>
<accession>A0A2J7ZKB6</accession>
<gene>
    <name evidence="2" type="ORF">TSOC_013448</name>
</gene>
<dbReference type="EMBL" id="PGGS01001204">
    <property type="protein sequence ID" value="PNH00716.1"/>
    <property type="molecule type" value="Genomic_DNA"/>
</dbReference>
<feature type="transmembrane region" description="Helical" evidence="1">
    <location>
        <begin position="232"/>
        <end position="251"/>
    </location>
</feature>
<keyword evidence="1" id="KW-0812">Transmembrane</keyword>
<evidence type="ECO:0000313" key="3">
    <source>
        <dbReference type="Proteomes" id="UP000236333"/>
    </source>
</evidence>
<reference evidence="2 3" key="1">
    <citation type="journal article" date="2017" name="Mol. Biol. Evol.">
        <title>The 4-celled Tetrabaena socialis nuclear genome reveals the essential components for genetic control of cell number at the origin of multicellularity in the volvocine lineage.</title>
        <authorList>
            <person name="Featherston J."/>
            <person name="Arakaki Y."/>
            <person name="Hanschen E.R."/>
            <person name="Ferris P.J."/>
            <person name="Michod R.E."/>
            <person name="Olson B.J.S.C."/>
            <person name="Nozaki H."/>
            <person name="Durand P.M."/>
        </authorList>
    </citation>
    <scope>NUCLEOTIDE SEQUENCE [LARGE SCALE GENOMIC DNA]</scope>
    <source>
        <strain evidence="2 3">NIES-571</strain>
    </source>
</reference>
<dbReference type="InterPro" id="IPR027948">
    <property type="entry name" value="DUF4436"/>
</dbReference>
<evidence type="ECO:0000313" key="2">
    <source>
        <dbReference type="EMBL" id="PNH00716.1"/>
    </source>
</evidence>
<name>A0A2J7ZKB6_9CHLO</name>
<dbReference type="Pfam" id="PF14494">
    <property type="entry name" value="DUF4436"/>
    <property type="match status" value="1"/>
</dbReference>
<sequence>MREGSAGGRQRVRSRGAAPGPWGGREYAMVTSGAFVGPWNQIRLPPGIVLSIAFNGDSTLEVEDGDSFGAFTTQRVNIPVQPENDLTMYPYDRYQLHLQVNLKFINTSDGNSTSFVPFVAAMRVRSPAFSFEVPPGSTWTLLSSIGSSFGVTFVAERTGITKAFSMFVFVAMWTLSIFCVVQAADIVFWRRRPISLEVPAFSATLLFALPAVRQVQPGVPDVGAVIDVVGFFWNMVMQAIVCCVLLAAIYAQGKVEMKHSRAEQDHKSWRDNVLLREFRVRNGLTIGPEDVRAQRSITVTPVEGPVHSLVPCRTAVVRSPVSGGY</sequence>
<dbReference type="AlphaFoldDB" id="A0A2J7ZKB6"/>
<comment type="caution">
    <text evidence="2">The sequence shown here is derived from an EMBL/GenBank/DDBJ whole genome shotgun (WGS) entry which is preliminary data.</text>
</comment>
<feature type="transmembrane region" description="Helical" evidence="1">
    <location>
        <begin position="163"/>
        <end position="187"/>
    </location>
</feature>
<organism evidence="2 3">
    <name type="scientific">Tetrabaena socialis</name>
    <dbReference type="NCBI Taxonomy" id="47790"/>
    <lineage>
        <taxon>Eukaryota</taxon>
        <taxon>Viridiplantae</taxon>
        <taxon>Chlorophyta</taxon>
        <taxon>core chlorophytes</taxon>
        <taxon>Chlorophyceae</taxon>
        <taxon>CS clade</taxon>
        <taxon>Chlamydomonadales</taxon>
        <taxon>Tetrabaenaceae</taxon>
        <taxon>Tetrabaena</taxon>
    </lineage>
</organism>